<dbReference type="Proteomes" id="UP000694857">
    <property type="component" value="Chromosome 13"/>
</dbReference>
<dbReference type="RefSeq" id="XP_036729023.1">
    <property type="nucleotide sequence ID" value="XM_036873128.1"/>
</dbReference>
<accession>A0A8B8Z2J4</accession>
<name>A0A8B8Z2J4_BALMU</name>
<evidence type="ECO:0000313" key="2">
    <source>
        <dbReference type="RefSeq" id="XP_036729023.1"/>
    </source>
</evidence>
<dbReference type="KEGG" id="bmus:118905992"/>
<reference evidence="2" key="1">
    <citation type="submission" date="2025-08" db="UniProtKB">
        <authorList>
            <consortium name="RefSeq"/>
        </authorList>
    </citation>
    <scope>IDENTIFICATION</scope>
    <source>
        <tissue evidence="2">Epidermis and Blubber</tissue>
    </source>
</reference>
<keyword evidence="1" id="KW-1185">Reference proteome</keyword>
<dbReference type="OrthoDB" id="10262656at2759"/>
<sequence length="83" mass="8260">MVVPLLSLHVKSLGASPTVAGIVGSSYGVLQFFSGTLVALQSGSQATRFCLDAPAVAVLRGLCSVLCFSLTGISSGSGNTTPS</sequence>
<dbReference type="GeneID" id="118905992"/>
<dbReference type="CTD" id="84804"/>
<gene>
    <name evidence="2" type="primary">MFSD9</name>
</gene>
<protein>
    <submittedName>
        <fullName evidence="2">Major facilitator superfamily domain-containing protein 9</fullName>
    </submittedName>
</protein>
<evidence type="ECO:0000313" key="1">
    <source>
        <dbReference type="Proteomes" id="UP000694857"/>
    </source>
</evidence>
<organism evidence="1 2">
    <name type="scientific">Balaenoptera musculus</name>
    <name type="common">Blue whale</name>
    <dbReference type="NCBI Taxonomy" id="9771"/>
    <lineage>
        <taxon>Eukaryota</taxon>
        <taxon>Metazoa</taxon>
        <taxon>Chordata</taxon>
        <taxon>Craniata</taxon>
        <taxon>Vertebrata</taxon>
        <taxon>Euteleostomi</taxon>
        <taxon>Mammalia</taxon>
        <taxon>Eutheria</taxon>
        <taxon>Laurasiatheria</taxon>
        <taxon>Artiodactyla</taxon>
        <taxon>Whippomorpha</taxon>
        <taxon>Cetacea</taxon>
        <taxon>Mysticeti</taxon>
        <taxon>Balaenopteridae</taxon>
        <taxon>Balaenoptera</taxon>
    </lineage>
</organism>
<proteinExistence type="predicted"/>
<dbReference type="AlphaFoldDB" id="A0A8B8Z2J4"/>